<dbReference type="SUPFAM" id="SSF52540">
    <property type="entry name" value="P-loop containing nucleoside triphosphate hydrolases"/>
    <property type="match status" value="1"/>
</dbReference>
<feature type="domain" description="ATPase AAA-3" evidence="1">
    <location>
        <begin position="63"/>
        <end position="192"/>
    </location>
</feature>
<dbReference type="CDD" id="cd00009">
    <property type="entry name" value="AAA"/>
    <property type="match status" value="1"/>
</dbReference>
<dbReference type="PIRSF" id="PIRSF002849">
    <property type="entry name" value="AAA_ATPase_chaperone_MoxR_prd"/>
    <property type="match status" value="1"/>
</dbReference>
<evidence type="ECO:0000313" key="3">
    <source>
        <dbReference type="EMBL" id="ABK52432.1"/>
    </source>
</evidence>
<dbReference type="HOGENOM" id="CLU_034716_2_0_11"/>
<accession>A0LSM2</accession>
<dbReference type="Pfam" id="PF07726">
    <property type="entry name" value="AAA_3"/>
    <property type="match status" value="1"/>
</dbReference>
<dbReference type="GO" id="GO:0005524">
    <property type="term" value="F:ATP binding"/>
    <property type="evidence" value="ECO:0007669"/>
    <property type="project" value="InterPro"/>
</dbReference>
<dbReference type="InParanoid" id="A0LSM2"/>
<reference evidence="3 4" key="1">
    <citation type="journal article" date="2009" name="Genome Res.">
        <title>Complete genome of the cellulolytic thermophile Acidothermus cellulolyticus 11B provides insights into its ecophysiological and evolutionary adaptations.</title>
        <authorList>
            <person name="Barabote R.D."/>
            <person name="Xie G."/>
            <person name="Leu D.H."/>
            <person name="Normand P."/>
            <person name="Necsulea A."/>
            <person name="Daubin V."/>
            <person name="Medigue C."/>
            <person name="Adney W.S."/>
            <person name="Xu X.C."/>
            <person name="Lapidus A."/>
            <person name="Parales R.E."/>
            <person name="Detter C."/>
            <person name="Pujic P."/>
            <person name="Bruce D."/>
            <person name="Lavire C."/>
            <person name="Challacombe J.F."/>
            <person name="Brettin T.S."/>
            <person name="Berry A.M."/>
        </authorList>
    </citation>
    <scope>NUCLEOTIDE SEQUENCE [LARGE SCALE GENOMIC DNA]</scope>
    <source>
        <strain evidence="4">ATCC 43068 / DSM 8971 / 11B</strain>
    </source>
</reference>
<evidence type="ECO:0000259" key="2">
    <source>
        <dbReference type="Pfam" id="PF17863"/>
    </source>
</evidence>
<gene>
    <name evidence="3" type="ordered locus">Acel_0659</name>
</gene>
<dbReference type="AlphaFoldDB" id="A0LSM2"/>
<organism evidence="3 4">
    <name type="scientific">Acidothermus cellulolyticus (strain ATCC 43068 / DSM 8971 / 11B)</name>
    <dbReference type="NCBI Taxonomy" id="351607"/>
    <lineage>
        <taxon>Bacteria</taxon>
        <taxon>Bacillati</taxon>
        <taxon>Actinomycetota</taxon>
        <taxon>Actinomycetes</taxon>
        <taxon>Acidothermales</taxon>
        <taxon>Acidothermaceae</taxon>
        <taxon>Acidothermus</taxon>
    </lineage>
</organism>
<dbReference type="PANTHER" id="PTHR42759">
    <property type="entry name" value="MOXR FAMILY PROTEIN"/>
    <property type="match status" value="1"/>
</dbReference>
<feature type="domain" description="ChlI/MoxR AAA lid" evidence="2">
    <location>
        <begin position="257"/>
        <end position="323"/>
    </location>
</feature>
<evidence type="ECO:0000313" key="4">
    <source>
        <dbReference type="Proteomes" id="UP000008221"/>
    </source>
</evidence>
<keyword evidence="4" id="KW-1185">Reference proteome</keyword>
<sequence>MTFDTGVGRDVLADDAFPDGYALESRLLASGMAAKLVANVENVVRGRRAAVEIVAIGLLSGGHVLIQDIPGSGKTTLAHAFARSLGGKFRRVQGTADLLPSDITGSSLWDPAHQEFRFVPGPVFTNVLLVDELNRATPRAQSALLEAMDERAVTVDGVRHELPDPFFVVATQNPIDQYGTFPLPESQLDRFAVCLGLGFNDLATERRVMRDQLVRPTVGDLKPVLTPEELRWLQLEVRRTFIADPVLDFALAILAGTRRHPSVAVGASSRAGLSLLRCAQARALLAGRNYVIPDDVKVLAPTVLGHRLVLAAGARSAEQGRNPGADVVHQVLADVRVPLPG</sequence>
<dbReference type="KEGG" id="ace:Acel_0659"/>
<dbReference type="Gene3D" id="3.40.50.300">
    <property type="entry name" value="P-loop containing nucleotide triphosphate hydrolases"/>
    <property type="match status" value="1"/>
</dbReference>
<dbReference type="EMBL" id="CP000481">
    <property type="protein sequence ID" value="ABK52432.1"/>
    <property type="molecule type" value="Genomic_DNA"/>
</dbReference>
<dbReference type="InterPro" id="IPR041628">
    <property type="entry name" value="ChlI/MoxR_AAA_lid"/>
</dbReference>
<dbReference type="Pfam" id="PF17863">
    <property type="entry name" value="AAA_lid_2"/>
    <property type="match status" value="1"/>
</dbReference>
<proteinExistence type="predicted"/>
<dbReference type="InterPro" id="IPR027417">
    <property type="entry name" value="P-loop_NTPase"/>
</dbReference>
<dbReference type="PANTHER" id="PTHR42759:SF5">
    <property type="entry name" value="METHANOL DEHYDROGENASE REGULATOR"/>
    <property type="match status" value="1"/>
</dbReference>
<dbReference type="Proteomes" id="UP000008221">
    <property type="component" value="Chromosome"/>
</dbReference>
<dbReference type="GO" id="GO:0016887">
    <property type="term" value="F:ATP hydrolysis activity"/>
    <property type="evidence" value="ECO:0007669"/>
    <property type="project" value="InterPro"/>
</dbReference>
<dbReference type="OrthoDB" id="9808397at2"/>
<dbReference type="eggNOG" id="COG0714">
    <property type="taxonomic scope" value="Bacteria"/>
</dbReference>
<dbReference type="InterPro" id="IPR011703">
    <property type="entry name" value="ATPase_AAA-3"/>
</dbReference>
<protein>
    <submittedName>
        <fullName evidence="3">ATPase associated with various cellular activities, AAA_3</fullName>
    </submittedName>
</protein>
<dbReference type="RefSeq" id="WP_011719495.1">
    <property type="nucleotide sequence ID" value="NC_008578.1"/>
</dbReference>
<dbReference type="InterPro" id="IPR050764">
    <property type="entry name" value="CbbQ/NirQ/NorQ/GpvN"/>
</dbReference>
<dbReference type="STRING" id="351607.Acel_0659"/>
<name>A0LSM2_ACIC1</name>
<dbReference type="Gene3D" id="1.10.8.80">
    <property type="entry name" value="Magnesium chelatase subunit I, C-Terminal domain"/>
    <property type="match status" value="1"/>
</dbReference>
<evidence type="ECO:0000259" key="1">
    <source>
        <dbReference type="Pfam" id="PF07726"/>
    </source>
</evidence>